<dbReference type="GO" id="GO:0006260">
    <property type="term" value="P:DNA replication"/>
    <property type="evidence" value="ECO:0007669"/>
    <property type="project" value="UniProtKB-KW"/>
</dbReference>
<dbReference type="NCBIfam" id="NF005298">
    <property type="entry name" value="PRK06826.1"/>
    <property type="match status" value="1"/>
</dbReference>
<dbReference type="InterPro" id="IPR003141">
    <property type="entry name" value="Pol/His_phosphatase_N"/>
</dbReference>
<dbReference type="EC" id="2.7.7.7" evidence="3"/>
<dbReference type="InterPro" id="IPR004805">
    <property type="entry name" value="DnaE2/DnaE/PolC"/>
</dbReference>
<dbReference type="Gene3D" id="3.20.20.140">
    <property type="entry name" value="Metal-dependent hydrolases"/>
    <property type="match status" value="1"/>
</dbReference>
<dbReference type="Gene3D" id="1.10.10.1600">
    <property type="entry name" value="Bacterial DNA polymerase III alpha subunit, thumb domain"/>
    <property type="match status" value="1"/>
</dbReference>
<dbReference type="Proteomes" id="UP000501452">
    <property type="component" value="Chromosome"/>
</dbReference>
<evidence type="ECO:0000256" key="5">
    <source>
        <dbReference type="ARBA" id="ARBA00022679"/>
    </source>
</evidence>
<dbReference type="KEGG" id="rub:GBA63_08270"/>
<reference evidence="11 12" key="1">
    <citation type="submission" date="2019-10" db="EMBL/GenBank/DDBJ databases">
        <title>Rubrobacter sp nov SCSIO 52090 isolated from a deep-sea sediment in the South China Sea.</title>
        <authorList>
            <person name="Chen R.W."/>
        </authorList>
    </citation>
    <scope>NUCLEOTIDE SEQUENCE [LARGE SCALE GENOMIC DNA]</scope>
    <source>
        <strain evidence="11 12">SCSIO 52909</strain>
    </source>
</reference>
<evidence type="ECO:0000256" key="9">
    <source>
        <dbReference type="ARBA" id="ARBA00049244"/>
    </source>
</evidence>
<dbReference type="GO" id="GO:0003676">
    <property type="term" value="F:nucleic acid binding"/>
    <property type="evidence" value="ECO:0007669"/>
    <property type="project" value="InterPro"/>
</dbReference>
<sequence>MSGGSGAFAHLHCHSEYSMLDGASRIKDLVSFAKEQNMPGLALTDHGVMYGAVRFYKEAKDAGIKPLMGCEVYVTADRHDRSRAPYYHLTLIARTAEGYRNLMKLSTGGFLEGFYYKPRVDMEMLKRYGKGIICLSGCLSAEVPTRILEGRFDEARRLLEEYGEIFDAVYLEMQDHGIPEQRRVNEGLVKLHKETGLDLVAANDSHYTTRHDAKMHDALLCIGTGKFVSDPNRMKFSGDEFYVKSIEEMGRIFPDHPEALENTLKVVESVEDVGIELGKTRLPNFPKPEGYTADQYLREQCDRGLVARYGELAKGPEVQQRLEFELSTIGKMGFADYFLIVWDFVKYAKDRKIAVGPGRGSAAGSIVAYALGITDLDPLHYSLLFERFLNPDRINMPDVDIDFSVSGRSEVMKYVTDKYGGHEHVAQIITFGTIGAKAAIRDSGRIYQYPYSDTDKLAKFIPDKPVGTTLRDVLTQGEDGEYAAGEKHPGQAREILQFINGNDAARQVLDTAFEIEGFARHAGTHAAGVVISEERLTDIVPLQRVKDTDSVMVQHPMSDVEALGLLKVDFLGLRNLDVIEETLETIRQTSGEEVDIQNIPLDDEKTLKMFARGDTFGVFQFESGGMQRMLQEVRPDRFDDLVALNALYRPGPMDYIPTFKKGKHDPESVDYRDERLKPILEPTYGVAAYQEQLMEISKLLGGFTPGQADTLRKAIGKKNAAMLATLKDKFMEGCAANDVSIEVADELWNWMEKAGGYSFNKSHSACYSFLAFQTAYLKAHYPESYMAALMSSVMNTKDRVPQYVAEARAMKIEVLPPDVNESGRRFTVVGNTIRFGLSAVKNVGENTVEAIRAAREEGGPFADIFDFCERVDSSTYNKRTVESLIKCGAFDNVGPSRAAMVAVHAKAVERCTKGLKGACEDQFSMFDDAEIAPPKPEFPDLEDDRRESLEWEKETLGLYVSDHPLRPVLHKLKKHTDTTVSDLDHCRDGAMVWVGGLATSVRTNTTRKGDMMGMLQLDDTRGLAEVMVFPRVYAKCANCVREDAVLKVKGRVERKEGIPRIIAMEMEELHLEPGPDPVYLDASCFVGLSRAEAEEAFGLLAKSPGTSPVFLVSPSDGLEERVFDVEDSSDLHAELKQILGPRCLSYSRKEAPVAEPEMEQVS</sequence>
<dbReference type="NCBIfam" id="NF004226">
    <property type="entry name" value="PRK05673.1"/>
    <property type="match status" value="1"/>
</dbReference>
<dbReference type="CDD" id="cd12113">
    <property type="entry name" value="PHP_PolIIIA_DnaE3"/>
    <property type="match status" value="1"/>
</dbReference>
<dbReference type="NCBIfam" id="TIGR00594">
    <property type="entry name" value="polc"/>
    <property type="match status" value="1"/>
</dbReference>
<dbReference type="InterPro" id="IPR029460">
    <property type="entry name" value="DNAPol_HHH"/>
</dbReference>
<evidence type="ECO:0000313" key="11">
    <source>
        <dbReference type="EMBL" id="QIN82637.1"/>
    </source>
</evidence>
<dbReference type="Gene3D" id="1.10.150.870">
    <property type="match status" value="1"/>
</dbReference>
<keyword evidence="6 11" id="KW-0548">Nucleotidyltransferase</keyword>
<evidence type="ECO:0000313" key="12">
    <source>
        <dbReference type="Proteomes" id="UP000501452"/>
    </source>
</evidence>
<dbReference type="GO" id="GO:0005737">
    <property type="term" value="C:cytoplasm"/>
    <property type="evidence" value="ECO:0007669"/>
    <property type="project" value="UniProtKB-SubCell"/>
</dbReference>
<dbReference type="Pfam" id="PF17657">
    <property type="entry name" value="DNA_pol3_finger"/>
    <property type="match status" value="1"/>
</dbReference>
<evidence type="ECO:0000256" key="8">
    <source>
        <dbReference type="ARBA" id="ARBA00022932"/>
    </source>
</evidence>
<dbReference type="Pfam" id="PF07733">
    <property type="entry name" value="DNA_pol3_alpha"/>
    <property type="match status" value="1"/>
</dbReference>
<evidence type="ECO:0000259" key="10">
    <source>
        <dbReference type="SMART" id="SM00481"/>
    </source>
</evidence>
<dbReference type="InterPro" id="IPR004365">
    <property type="entry name" value="NA-bd_OB_tRNA"/>
</dbReference>
<dbReference type="InterPro" id="IPR011708">
    <property type="entry name" value="DNA_pol3_alpha_NTPase_dom"/>
</dbReference>
<dbReference type="GO" id="GO:0003887">
    <property type="term" value="F:DNA-directed DNA polymerase activity"/>
    <property type="evidence" value="ECO:0007669"/>
    <property type="project" value="UniProtKB-KW"/>
</dbReference>
<keyword evidence="8" id="KW-0239">DNA-directed DNA polymerase</keyword>
<dbReference type="RefSeq" id="WP_166175160.1">
    <property type="nucleotide sequence ID" value="NZ_CP045119.1"/>
</dbReference>
<organism evidence="11 12">
    <name type="scientific">Rubrobacter tropicus</name>
    <dbReference type="NCBI Taxonomy" id="2653851"/>
    <lineage>
        <taxon>Bacteria</taxon>
        <taxon>Bacillati</taxon>
        <taxon>Actinomycetota</taxon>
        <taxon>Rubrobacteria</taxon>
        <taxon>Rubrobacterales</taxon>
        <taxon>Rubrobacteraceae</taxon>
        <taxon>Rubrobacter</taxon>
    </lineage>
</organism>
<dbReference type="AlphaFoldDB" id="A0A6G8Q8K2"/>
<comment type="catalytic activity">
    <reaction evidence="9">
        <text>DNA(n) + a 2'-deoxyribonucleoside 5'-triphosphate = DNA(n+1) + diphosphate</text>
        <dbReference type="Rhea" id="RHEA:22508"/>
        <dbReference type="Rhea" id="RHEA-COMP:17339"/>
        <dbReference type="Rhea" id="RHEA-COMP:17340"/>
        <dbReference type="ChEBI" id="CHEBI:33019"/>
        <dbReference type="ChEBI" id="CHEBI:61560"/>
        <dbReference type="ChEBI" id="CHEBI:173112"/>
        <dbReference type="EC" id="2.7.7.7"/>
    </reaction>
</comment>
<keyword evidence="12" id="KW-1185">Reference proteome</keyword>
<dbReference type="InterPro" id="IPR004013">
    <property type="entry name" value="PHP_dom"/>
</dbReference>
<evidence type="ECO:0000256" key="7">
    <source>
        <dbReference type="ARBA" id="ARBA00022705"/>
    </source>
</evidence>
<protein>
    <recommendedName>
        <fullName evidence="4">DNA polymerase III subunit alpha</fullName>
        <ecNumber evidence="3">2.7.7.7</ecNumber>
    </recommendedName>
</protein>
<accession>A0A6G8Q8K2</accession>
<proteinExistence type="inferred from homology"/>
<keyword evidence="7" id="KW-0235">DNA replication</keyword>
<dbReference type="SMART" id="SM00481">
    <property type="entry name" value="POLIIIAc"/>
    <property type="match status" value="1"/>
</dbReference>
<evidence type="ECO:0000256" key="6">
    <source>
        <dbReference type="ARBA" id="ARBA00022695"/>
    </source>
</evidence>
<dbReference type="Pfam" id="PF02811">
    <property type="entry name" value="PHP"/>
    <property type="match status" value="1"/>
</dbReference>
<evidence type="ECO:0000256" key="4">
    <source>
        <dbReference type="ARBA" id="ARBA00019114"/>
    </source>
</evidence>
<comment type="subcellular location">
    <subcellularLocation>
        <location evidence="1">Cytoplasm</location>
    </subcellularLocation>
</comment>
<dbReference type="InterPro" id="IPR041931">
    <property type="entry name" value="DNA_pol3_alpha_thumb_dom"/>
</dbReference>
<dbReference type="Pfam" id="PF14579">
    <property type="entry name" value="HHH_6"/>
    <property type="match status" value="1"/>
</dbReference>
<comment type="similarity">
    <text evidence="2">Belongs to the DNA polymerase type-C family. DnaE subfamily.</text>
</comment>
<evidence type="ECO:0000256" key="2">
    <source>
        <dbReference type="ARBA" id="ARBA00009496"/>
    </source>
</evidence>
<name>A0A6G8Q8K2_9ACTN</name>
<dbReference type="Pfam" id="PF01336">
    <property type="entry name" value="tRNA_anti-codon"/>
    <property type="match status" value="1"/>
</dbReference>
<dbReference type="CDD" id="cd04485">
    <property type="entry name" value="DnaE_OBF"/>
    <property type="match status" value="1"/>
</dbReference>
<dbReference type="PANTHER" id="PTHR32294">
    <property type="entry name" value="DNA POLYMERASE III SUBUNIT ALPHA"/>
    <property type="match status" value="1"/>
</dbReference>
<dbReference type="EMBL" id="CP045119">
    <property type="protein sequence ID" value="QIN82637.1"/>
    <property type="molecule type" value="Genomic_DNA"/>
</dbReference>
<feature type="domain" description="Polymerase/histidinol phosphatase N-terminal" evidence="10">
    <location>
        <begin position="9"/>
        <end position="76"/>
    </location>
</feature>
<keyword evidence="5 11" id="KW-0808">Transferase</keyword>
<dbReference type="GO" id="GO:0008408">
    <property type="term" value="F:3'-5' exonuclease activity"/>
    <property type="evidence" value="ECO:0007669"/>
    <property type="project" value="InterPro"/>
</dbReference>
<gene>
    <name evidence="11" type="ORF">GBA63_08270</name>
</gene>
<evidence type="ECO:0000256" key="3">
    <source>
        <dbReference type="ARBA" id="ARBA00012417"/>
    </source>
</evidence>
<dbReference type="InterPro" id="IPR040982">
    <property type="entry name" value="DNA_pol3_finger"/>
</dbReference>
<dbReference type="SUPFAM" id="SSF89550">
    <property type="entry name" value="PHP domain-like"/>
    <property type="match status" value="1"/>
</dbReference>
<dbReference type="InterPro" id="IPR016195">
    <property type="entry name" value="Pol/histidinol_Pase-like"/>
</dbReference>
<dbReference type="PANTHER" id="PTHR32294:SF0">
    <property type="entry name" value="DNA POLYMERASE III SUBUNIT ALPHA"/>
    <property type="match status" value="1"/>
</dbReference>
<evidence type="ECO:0000256" key="1">
    <source>
        <dbReference type="ARBA" id="ARBA00004496"/>
    </source>
</evidence>